<keyword evidence="1" id="KW-0472">Membrane</keyword>
<evidence type="ECO:0000313" key="2">
    <source>
        <dbReference type="EMBL" id="PFG21135.1"/>
    </source>
</evidence>
<gene>
    <name evidence="2" type="ORF">ATL40_2756</name>
</gene>
<feature type="transmembrane region" description="Helical" evidence="1">
    <location>
        <begin position="305"/>
        <end position="326"/>
    </location>
</feature>
<evidence type="ECO:0000313" key="3">
    <source>
        <dbReference type="Proteomes" id="UP000224915"/>
    </source>
</evidence>
<reference evidence="2 3" key="1">
    <citation type="submission" date="2017-10" db="EMBL/GenBank/DDBJ databases">
        <title>Sequencing the genomes of 1000 actinobacteria strains.</title>
        <authorList>
            <person name="Klenk H.-P."/>
        </authorList>
    </citation>
    <scope>NUCLEOTIDE SEQUENCE [LARGE SCALE GENOMIC DNA]</scope>
    <source>
        <strain evidence="2 3">DSM 21801</strain>
    </source>
</reference>
<protein>
    <submittedName>
        <fullName evidence="2">Uncharacterized protein</fullName>
    </submittedName>
</protein>
<proteinExistence type="predicted"/>
<feature type="transmembrane region" description="Helical" evidence="1">
    <location>
        <begin position="217"/>
        <end position="241"/>
    </location>
</feature>
<keyword evidence="1" id="KW-1133">Transmembrane helix</keyword>
<accession>A0A2A9D4F4</accession>
<keyword evidence="1" id="KW-0812">Transmembrane</keyword>
<dbReference type="Proteomes" id="UP000224915">
    <property type="component" value="Unassembled WGS sequence"/>
</dbReference>
<feature type="transmembrane region" description="Helical" evidence="1">
    <location>
        <begin position="187"/>
        <end position="205"/>
    </location>
</feature>
<dbReference type="EMBL" id="PDJD01000001">
    <property type="protein sequence ID" value="PFG21135.1"/>
    <property type="molecule type" value="Genomic_DNA"/>
</dbReference>
<dbReference type="RefSeq" id="WP_245867126.1">
    <property type="nucleotide sequence ID" value="NZ_PDJD01000001.1"/>
</dbReference>
<keyword evidence="3" id="KW-1185">Reference proteome</keyword>
<feature type="transmembrane region" description="Helical" evidence="1">
    <location>
        <begin position="253"/>
        <end position="285"/>
    </location>
</feature>
<name>A0A2A9D4F4_9MICO</name>
<evidence type="ECO:0000256" key="1">
    <source>
        <dbReference type="SAM" id="Phobius"/>
    </source>
</evidence>
<organism evidence="2 3">
    <name type="scientific">Serinibacter salmoneus</name>
    <dbReference type="NCBI Taxonomy" id="556530"/>
    <lineage>
        <taxon>Bacteria</taxon>
        <taxon>Bacillati</taxon>
        <taxon>Actinomycetota</taxon>
        <taxon>Actinomycetes</taxon>
        <taxon>Micrococcales</taxon>
        <taxon>Beutenbergiaceae</taxon>
        <taxon>Serinibacter</taxon>
    </lineage>
</organism>
<sequence>MSETSPLTVIIDADPGLPARRAHALREDLETTLTDLYGEPVSVRLTEQPVGLLPHGDIDTPAAQELLQHYERCDALLLLTEVPRRSQGKPLIAEAFPAEGVGVVSCPTLGAWATHTRIREVLVSTVVRLVPDRPAPDTSDFERRWSGWRDREDRGSTMLRANTLTGAPRLVLGMVAANEPARTIPRLSGALAAAMATGAFGVFYSSTWQMASSLPPWRLGVIAVMAVLVMVTWLIVANGLWDRAVTSRRSTVLLLYNLSTVVTLMLAVMALYAVMVVAILLAALLVIDASFMEQVLGEVPAATSYIRLAVLAAAMGVVAGALGSNFDDSTDVRRLTHGQRERSRVKAQQE</sequence>
<dbReference type="AlphaFoldDB" id="A0A2A9D4F4"/>
<comment type="caution">
    <text evidence="2">The sequence shown here is derived from an EMBL/GenBank/DDBJ whole genome shotgun (WGS) entry which is preliminary data.</text>
</comment>